<dbReference type="InterPro" id="IPR013149">
    <property type="entry name" value="ADH-like_C"/>
</dbReference>
<dbReference type="RefSeq" id="WP_137329192.1">
    <property type="nucleotide sequence ID" value="NZ_CP040058.1"/>
</dbReference>
<evidence type="ECO:0000313" key="5">
    <source>
        <dbReference type="Proteomes" id="UP000298653"/>
    </source>
</evidence>
<evidence type="ECO:0000313" key="4">
    <source>
        <dbReference type="EMBL" id="QCP35888.1"/>
    </source>
</evidence>
<name>A0A4P8IDT1_9FIRM</name>
<feature type="domain" description="Alcohol dehydrogenase-like C-terminal" evidence="2">
    <location>
        <begin position="207"/>
        <end position="332"/>
    </location>
</feature>
<evidence type="ECO:0000259" key="2">
    <source>
        <dbReference type="Pfam" id="PF00107"/>
    </source>
</evidence>
<evidence type="ECO:0000259" key="3">
    <source>
        <dbReference type="Pfam" id="PF08240"/>
    </source>
</evidence>
<protein>
    <submittedName>
        <fullName evidence="4">L-sorbose 1-phosphate reductase</fullName>
        <ecNumber evidence="4">1.1.1.-</ecNumber>
    </submittedName>
</protein>
<reference evidence="4 5" key="1">
    <citation type="submission" date="2019-05" db="EMBL/GenBank/DDBJ databases">
        <title>Complete genome sequencing of Anaerostipes rhamnosivorans.</title>
        <authorList>
            <person name="Bui T.P.N."/>
            <person name="de Vos W.M."/>
        </authorList>
    </citation>
    <scope>NUCLEOTIDE SEQUENCE [LARGE SCALE GENOMIC DNA]</scope>
    <source>
        <strain evidence="4 5">1y2</strain>
    </source>
</reference>
<accession>A0A4P8IDT1</accession>
<feature type="domain" description="Alcohol dehydrogenase-like N-terminal" evidence="3">
    <location>
        <begin position="26"/>
        <end position="96"/>
    </location>
</feature>
<dbReference type="PANTHER" id="PTHR43401:SF2">
    <property type="entry name" value="L-THREONINE 3-DEHYDROGENASE"/>
    <property type="match status" value="1"/>
</dbReference>
<dbReference type="Proteomes" id="UP000298653">
    <property type="component" value="Chromosome"/>
</dbReference>
<dbReference type="Gene3D" id="3.40.50.720">
    <property type="entry name" value="NAD(P)-binding Rossmann-like Domain"/>
    <property type="match status" value="1"/>
</dbReference>
<evidence type="ECO:0000256" key="1">
    <source>
        <dbReference type="ARBA" id="ARBA00023002"/>
    </source>
</evidence>
<dbReference type="AlphaFoldDB" id="A0A4P8IDT1"/>
<dbReference type="SUPFAM" id="SSF50129">
    <property type="entry name" value="GroES-like"/>
    <property type="match status" value="1"/>
</dbReference>
<gene>
    <name evidence="4" type="ORF">AR1Y2_2434</name>
</gene>
<dbReference type="SUPFAM" id="SSF51735">
    <property type="entry name" value="NAD(P)-binding Rossmann-fold domains"/>
    <property type="match status" value="1"/>
</dbReference>
<dbReference type="InterPro" id="IPR050129">
    <property type="entry name" value="Zn_alcohol_dh"/>
</dbReference>
<dbReference type="InterPro" id="IPR011032">
    <property type="entry name" value="GroES-like_sf"/>
</dbReference>
<dbReference type="EC" id="1.1.1.-" evidence="4"/>
<dbReference type="Pfam" id="PF00107">
    <property type="entry name" value="ADH_zinc_N"/>
    <property type="match status" value="1"/>
</dbReference>
<dbReference type="PANTHER" id="PTHR43401">
    <property type="entry name" value="L-THREONINE 3-DEHYDROGENASE"/>
    <property type="match status" value="1"/>
</dbReference>
<dbReference type="Gene3D" id="3.90.180.10">
    <property type="entry name" value="Medium-chain alcohol dehydrogenases, catalytic domain"/>
    <property type="match status" value="2"/>
</dbReference>
<keyword evidence="5" id="KW-1185">Reference proteome</keyword>
<organism evidence="4 5">
    <name type="scientific">Anaerostipes rhamnosivorans</name>
    <dbReference type="NCBI Taxonomy" id="1229621"/>
    <lineage>
        <taxon>Bacteria</taxon>
        <taxon>Bacillati</taxon>
        <taxon>Bacillota</taxon>
        <taxon>Clostridia</taxon>
        <taxon>Lachnospirales</taxon>
        <taxon>Lachnospiraceae</taxon>
        <taxon>Anaerostipes</taxon>
    </lineage>
</organism>
<dbReference type="GO" id="GO:0016491">
    <property type="term" value="F:oxidoreductase activity"/>
    <property type="evidence" value="ECO:0007669"/>
    <property type="project" value="UniProtKB-KW"/>
</dbReference>
<proteinExistence type="predicted"/>
<dbReference type="InterPro" id="IPR013154">
    <property type="entry name" value="ADH-like_N"/>
</dbReference>
<dbReference type="InterPro" id="IPR036291">
    <property type="entry name" value="NAD(P)-bd_dom_sf"/>
</dbReference>
<dbReference type="EMBL" id="CP040058">
    <property type="protein sequence ID" value="QCP35888.1"/>
    <property type="molecule type" value="Genomic_DNA"/>
</dbReference>
<dbReference type="Pfam" id="PF08240">
    <property type="entry name" value="ADH_N"/>
    <property type="match status" value="1"/>
</dbReference>
<sequence length="420" mass="46791">MKTKAVRLYGREDIRLEEFELPPIKEDEILAEVVTDSLCMSSYKAAIQGEKHKKVPEDIKENPIILGHEFCGVILEVGEKWKDQYHAGDKFVIQPNIGTKNGFAPGYSYPYAGGDATKIVLMNQIMENGSLLKYNGESFFEGSLVEPLSCVVGAFNAQYHHKKMYSYDHVMGIKEGGNLAILGATGPMGFLAIDFALHGPKKPGLLVITGRTESKLDLARKLYTEEEAKRQGVKLVYVNTKQMEDFSVPLREMTEDQRGFDDVFVFAPNEQMVTQGEKLLAFDGCLNFFSGPADTGFTAPVNFYNVHYNSTHFIGTSGGNTDDMKQSIELIENKIVNVAKIATHVLGLDQVAETTKQLPKLNGGKKVVYTHREFPLTEVDNLGEISDNKIIEGLRPILEKHGHLWSAEAETYFLENAPEI</sequence>
<dbReference type="CDD" id="cd08238">
    <property type="entry name" value="sorbose_phosphate_red"/>
    <property type="match status" value="1"/>
</dbReference>
<dbReference type="OrthoDB" id="9787435at2"/>
<keyword evidence="1 4" id="KW-0560">Oxidoreductase</keyword>
<dbReference type="KEGG" id="arf:AR1Y2_2434"/>